<evidence type="ECO:0000313" key="1">
    <source>
        <dbReference type="EMBL" id="MCJ8354002.1"/>
    </source>
</evidence>
<organism evidence="1 2">
    <name type="scientific">Novacetimonas hansenii</name>
    <name type="common">Komagataeibacter hansenii</name>
    <dbReference type="NCBI Taxonomy" id="436"/>
    <lineage>
        <taxon>Bacteria</taxon>
        <taxon>Pseudomonadati</taxon>
        <taxon>Pseudomonadota</taxon>
        <taxon>Alphaproteobacteria</taxon>
        <taxon>Acetobacterales</taxon>
        <taxon>Acetobacteraceae</taxon>
        <taxon>Novacetimonas</taxon>
    </lineage>
</organism>
<dbReference type="EMBL" id="JAIBCX010000018">
    <property type="protein sequence ID" value="MCJ8354002.1"/>
    <property type="molecule type" value="Genomic_DNA"/>
</dbReference>
<comment type="caution">
    <text evidence="1">The sequence shown here is derived from an EMBL/GenBank/DDBJ whole genome shotgun (WGS) entry which is preliminary data.</text>
</comment>
<proteinExistence type="predicted"/>
<reference evidence="1" key="2">
    <citation type="submission" date="2022-03" db="EMBL/GenBank/DDBJ databases">
        <authorList>
            <person name="Ryngajllo M."/>
            <person name="Jacek P."/>
            <person name="Kubiak K."/>
        </authorList>
    </citation>
    <scope>NUCLEOTIDE SEQUENCE</scope>
    <source>
        <strain evidence="1">SI1</strain>
    </source>
</reference>
<dbReference type="Proteomes" id="UP001202887">
    <property type="component" value="Unassembled WGS sequence"/>
</dbReference>
<name>A0AAW5EQD0_NOVHA</name>
<reference evidence="1" key="1">
    <citation type="journal article" date="2021" name="Polymers (Basel)">
        <title>Highly Stretchable Bacterial Cellulose Produced by Komagataeibacter hansenii SI1.</title>
        <authorList>
            <person name="Cielecka I."/>
            <person name="Ryngajllo M."/>
            <person name="Maniukiewicz W."/>
            <person name="Bielecki S."/>
        </authorList>
    </citation>
    <scope>NUCLEOTIDE SEQUENCE</scope>
    <source>
        <strain evidence="1">SI1</strain>
    </source>
</reference>
<gene>
    <name evidence="1" type="ORF">K1W68_08365</name>
</gene>
<protein>
    <submittedName>
        <fullName evidence="1">Uncharacterized protein</fullName>
    </submittedName>
</protein>
<accession>A0AAW5EQD0</accession>
<dbReference type="RefSeq" id="WP_075595586.1">
    <property type="nucleotide sequence ID" value="NZ_CP094848.1"/>
</dbReference>
<sequence length="71" mass="7288">MRGMVLSALGFFFAGGIDTAYAVSVSRLPVMTAPPGQAVQNVSLHMRPCVGTDGVRPAVVSAGLCMRHGAV</sequence>
<dbReference type="AlphaFoldDB" id="A0AAW5EQD0"/>
<evidence type="ECO:0000313" key="2">
    <source>
        <dbReference type="Proteomes" id="UP001202887"/>
    </source>
</evidence>